<dbReference type="InterPro" id="IPR000571">
    <property type="entry name" value="Znf_CCCH"/>
</dbReference>
<reference evidence="4" key="1">
    <citation type="journal article" date="2022" name="bioRxiv">
        <title>Sequencing and chromosome-scale assembly of the giantPleurodeles waltlgenome.</title>
        <authorList>
            <person name="Brown T."/>
            <person name="Elewa A."/>
            <person name="Iarovenko S."/>
            <person name="Subramanian E."/>
            <person name="Araus A.J."/>
            <person name="Petzold A."/>
            <person name="Susuki M."/>
            <person name="Suzuki K.-i.T."/>
            <person name="Hayashi T."/>
            <person name="Toyoda A."/>
            <person name="Oliveira C."/>
            <person name="Osipova E."/>
            <person name="Leigh N.D."/>
            <person name="Simon A."/>
            <person name="Yun M.H."/>
        </authorList>
    </citation>
    <scope>NUCLEOTIDE SEQUENCE</scope>
    <source>
        <strain evidence="4">20211129_DDA</strain>
        <tissue evidence="4">Liver</tissue>
    </source>
</reference>
<dbReference type="PROSITE" id="PS50103">
    <property type="entry name" value="ZF_C3H1"/>
    <property type="match status" value="1"/>
</dbReference>
<evidence type="ECO:0000313" key="4">
    <source>
        <dbReference type="EMBL" id="KAJ1108239.1"/>
    </source>
</evidence>
<dbReference type="EMBL" id="JANPWB010000013">
    <property type="protein sequence ID" value="KAJ1108239.1"/>
    <property type="molecule type" value="Genomic_DNA"/>
</dbReference>
<feature type="compositionally biased region" description="Gly residues" evidence="2">
    <location>
        <begin position="110"/>
        <end position="120"/>
    </location>
</feature>
<keyword evidence="1" id="KW-0863">Zinc-finger</keyword>
<evidence type="ECO:0000256" key="2">
    <source>
        <dbReference type="SAM" id="MobiDB-lite"/>
    </source>
</evidence>
<feature type="region of interest" description="Disordered" evidence="2">
    <location>
        <begin position="1"/>
        <end position="23"/>
    </location>
</feature>
<protein>
    <recommendedName>
        <fullName evidence="3">C3H1-type domain-containing protein</fullName>
    </recommendedName>
</protein>
<dbReference type="PANTHER" id="PTHR35558">
    <property type="entry name" value="SGNH_HYDRO DOMAIN-CONTAINING PROTEIN"/>
    <property type="match status" value="1"/>
</dbReference>
<dbReference type="Proteomes" id="UP001066276">
    <property type="component" value="Chromosome 9"/>
</dbReference>
<feature type="compositionally biased region" description="Basic and acidic residues" evidence="2">
    <location>
        <begin position="307"/>
        <end position="318"/>
    </location>
</feature>
<feature type="domain" description="C3H1-type" evidence="3">
    <location>
        <begin position="496"/>
        <end position="521"/>
    </location>
</feature>
<feature type="zinc finger region" description="C3H1-type" evidence="1">
    <location>
        <begin position="496"/>
        <end position="521"/>
    </location>
</feature>
<name>A0AAV7MYL7_PLEWA</name>
<proteinExistence type="predicted"/>
<feature type="compositionally biased region" description="Basic and acidic residues" evidence="2">
    <location>
        <begin position="279"/>
        <end position="294"/>
    </location>
</feature>
<gene>
    <name evidence="4" type="ORF">NDU88_005620</name>
</gene>
<evidence type="ECO:0000313" key="5">
    <source>
        <dbReference type="Proteomes" id="UP001066276"/>
    </source>
</evidence>
<keyword evidence="5" id="KW-1185">Reference proteome</keyword>
<comment type="caution">
    <text evidence="4">The sequence shown here is derived from an EMBL/GenBank/DDBJ whole genome shotgun (WGS) entry which is preliminary data.</text>
</comment>
<dbReference type="GO" id="GO:0008270">
    <property type="term" value="F:zinc ion binding"/>
    <property type="evidence" value="ECO:0007669"/>
    <property type="project" value="UniProtKB-KW"/>
</dbReference>
<feature type="region of interest" description="Disordered" evidence="2">
    <location>
        <begin position="71"/>
        <end position="140"/>
    </location>
</feature>
<evidence type="ECO:0000256" key="1">
    <source>
        <dbReference type="PROSITE-ProRule" id="PRU00723"/>
    </source>
</evidence>
<keyword evidence="1" id="KW-0862">Zinc</keyword>
<dbReference type="PANTHER" id="PTHR35558:SF1">
    <property type="entry name" value="ENDONUCLEASE_EXONUCLEASE_PHOSPHATASE DOMAIN-CONTAINING PROTEIN"/>
    <property type="match status" value="1"/>
</dbReference>
<feature type="region of interest" description="Disordered" evidence="2">
    <location>
        <begin position="277"/>
        <end position="318"/>
    </location>
</feature>
<evidence type="ECO:0000259" key="3">
    <source>
        <dbReference type="PROSITE" id="PS50103"/>
    </source>
</evidence>
<sequence>MKSRAGGEAGDLGSPGPCMQGGWDQAEAWDLEARIQEQRRVIAETEARWAQLCRDREELGAWGEVNRRAIEVTDARGPQPPSSRGGELGLGTTGREGGEGEEASAAKGQVGAGSPGGAHGHMGRSRTMPIAEVGRRKVMPTGRNTALARWSEALEGHAAAFSTPQDHGYHTDGSCHVGQETTAATTAKPQGYVASRSEWEGDEEVELDYEEEGDDWEDGEIQEAEVSGVTRGGRGRKCGATSSSAFALQDTGLAEGPSGVRLMTSRGRLLRKTPQNLRAMDRGQEGGANKKKESLSASVAEPGIQKTGDDTGTEDKEWGSHRKRLPYMGLAKPLGSHVADKMKARIWRHEYVDVFKLLHRDIQAKEEEWKLARRPRVPITMDNWTSAVLIFASIYCEKYPDRAIALFKYMDIIRKSQLHFGGFAWLSYDEEFRARVSVNPEKPWGDVDPELWMQWMASAQSSASTHTASGLPVVYKPFQSCPTQGGAGAVNKTPVPTTGACWNFNKGFCSRPKCRFKHDCSKCGGCHPVTQCFSLSSPAEQCRASRGWGMQGATASKGSYAS</sequence>
<keyword evidence="1" id="KW-0479">Metal-binding</keyword>
<organism evidence="4 5">
    <name type="scientific">Pleurodeles waltl</name>
    <name type="common">Iberian ribbed newt</name>
    <dbReference type="NCBI Taxonomy" id="8319"/>
    <lineage>
        <taxon>Eukaryota</taxon>
        <taxon>Metazoa</taxon>
        <taxon>Chordata</taxon>
        <taxon>Craniata</taxon>
        <taxon>Vertebrata</taxon>
        <taxon>Euteleostomi</taxon>
        <taxon>Amphibia</taxon>
        <taxon>Batrachia</taxon>
        <taxon>Caudata</taxon>
        <taxon>Salamandroidea</taxon>
        <taxon>Salamandridae</taxon>
        <taxon>Pleurodelinae</taxon>
        <taxon>Pleurodeles</taxon>
    </lineage>
</organism>
<dbReference type="AlphaFoldDB" id="A0AAV7MYL7"/>
<feature type="compositionally biased region" description="Gly residues" evidence="2">
    <location>
        <begin position="86"/>
        <end position="95"/>
    </location>
</feature>
<accession>A0AAV7MYL7</accession>